<gene>
    <name evidence="1" type="ORF">O1611_g5605</name>
</gene>
<reference evidence="1" key="1">
    <citation type="submission" date="2022-12" db="EMBL/GenBank/DDBJ databases">
        <title>Genome Sequence of Lasiodiplodia mahajangana.</title>
        <authorList>
            <person name="Buettner E."/>
        </authorList>
    </citation>
    <scope>NUCLEOTIDE SEQUENCE</scope>
    <source>
        <strain evidence="1">VT137</strain>
    </source>
</reference>
<organism evidence="1 2">
    <name type="scientific">Lasiodiplodia mahajangana</name>
    <dbReference type="NCBI Taxonomy" id="1108764"/>
    <lineage>
        <taxon>Eukaryota</taxon>
        <taxon>Fungi</taxon>
        <taxon>Dikarya</taxon>
        <taxon>Ascomycota</taxon>
        <taxon>Pezizomycotina</taxon>
        <taxon>Dothideomycetes</taxon>
        <taxon>Dothideomycetes incertae sedis</taxon>
        <taxon>Botryosphaeriales</taxon>
        <taxon>Botryosphaeriaceae</taxon>
        <taxon>Lasiodiplodia</taxon>
    </lineage>
</organism>
<name>A0ACC2JKG6_9PEZI</name>
<accession>A0ACC2JKG6</accession>
<protein>
    <submittedName>
        <fullName evidence="1">Uncharacterized protein</fullName>
    </submittedName>
</protein>
<comment type="caution">
    <text evidence="1">The sequence shown here is derived from an EMBL/GenBank/DDBJ whole genome shotgun (WGS) entry which is preliminary data.</text>
</comment>
<dbReference type="Proteomes" id="UP001153332">
    <property type="component" value="Unassembled WGS sequence"/>
</dbReference>
<sequence>MEFEPVEKYDPSQYQIGEVLTYAARFILNYKGLDYETEWLEYPDIKPRLQAHFPEDTEKYTIPTAIMPDGTYIMDSWNIAKAIEKDHPLPSLHLDSPLREKVEGHLITGRAALKPIYVPNVVRRLLKECNYEYWHETRSKVVGMPLDQFEKEYGQDDTPYKEAAPHFRAVTALLKEDTGGPFFMGSTLSYTDFIWAGFLIFCRRIGDDVFQSVLEVTGDGDVMMETLNKAGVPPEYAACTICHQLWLRLTGSAPKDPMLIGSFEQGLSNGCAIHRPLLEAFRDAHVKGGMSTECEDIGIRWDTPSTLTSSLTKGGIAWRLLLGNTASPQNSAGQGRILDPDWVDVMFLRECKKKCLQTHGEKCNNPMKLAPVTPMFLVDVQNNRIVPGHEAGPYVALSYVWGTSGSPRRFNVPHTLLHRLSQPNGLDSPEATLYVSPIIRRAMALTSLIGEQWLWVDALCVPQGEFDTTAKEISMMGAIFGSAVMTIISADGDAETGLPGLKDISPPRKLEQQIIPFGSERIVVGQHSIFSWDHGSTYHNRAWTYQEFKMSPRTIWFLDKLVSWKCQCSVWDEEFMPDADFRTYIDPRPRTILAGIPDIESIGHILSNYNNRQLSYPEDTLSGIQGFLSVLSRAFKGGFIYGLPETHFDRFLGWHPYWGHTNLQRRVRSDRPKDLIIGPSELPSWSWMGWHGLINICDSYDATNFNPRCSRIAETIPIVTWYTSESPTGFKRRKITPTFLEKIPEFKKARDSLPSGWTRLEISPADQFRGELNVFPDGCMDYLYSHENTEKVDKEIKFYYPFPVADITKDTPPSMPPQTAYLFCETQKARLHAKPREEKGPDLMQKFLMDLRDENSVIVGKLHLHNEEQLSMFTGENAPGEDSPGNTVELVAISKRREYAKTWNEELQRYDHPITKENFYVVLWVEWVNGIAYRLASGTVDQKAWDELHLEGVSLTLG</sequence>
<keyword evidence="2" id="KW-1185">Reference proteome</keyword>
<proteinExistence type="predicted"/>
<evidence type="ECO:0000313" key="1">
    <source>
        <dbReference type="EMBL" id="KAJ8128032.1"/>
    </source>
</evidence>
<evidence type="ECO:0000313" key="2">
    <source>
        <dbReference type="Proteomes" id="UP001153332"/>
    </source>
</evidence>
<dbReference type="EMBL" id="JAPUUL010001209">
    <property type="protein sequence ID" value="KAJ8128032.1"/>
    <property type="molecule type" value="Genomic_DNA"/>
</dbReference>